<evidence type="ECO:0000259" key="11">
    <source>
        <dbReference type="PROSITE" id="PS51192"/>
    </source>
</evidence>
<dbReference type="InterPro" id="IPR011989">
    <property type="entry name" value="ARM-like"/>
</dbReference>
<keyword evidence="2" id="KW-0677">Repeat</keyword>
<dbReference type="Pfam" id="PF12054">
    <property type="entry name" value="DUF3535"/>
    <property type="match status" value="1"/>
</dbReference>
<evidence type="ECO:0000256" key="10">
    <source>
        <dbReference type="SAM" id="MobiDB-lite"/>
    </source>
</evidence>
<gene>
    <name evidence="13" type="ORF">SmJEL517_g03103</name>
</gene>
<keyword evidence="4" id="KW-0378">Hydrolase</keyword>
<dbReference type="Gene3D" id="1.25.10.10">
    <property type="entry name" value="Leucine-rich Repeat Variant"/>
    <property type="match status" value="3"/>
</dbReference>
<dbReference type="GO" id="GO:0016887">
    <property type="term" value="F:ATP hydrolysis activity"/>
    <property type="evidence" value="ECO:0007669"/>
    <property type="project" value="InterPro"/>
</dbReference>
<keyword evidence="14" id="KW-1185">Reference proteome</keyword>
<evidence type="ECO:0000256" key="7">
    <source>
        <dbReference type="ARBA" id="ARBA00023125"/>
    </source>
</evidence>
<dbReference type="InterPro" id="IPR038718">
    <property type="entry name" value="SNF2-like_sf"/>
</dbReference>
<dbReference type="FunFam" id="3.40.50.300:FF:000428">
    <property type="entry name" value="TATA-binding protein-associated factor 172"/>
    <property type="match status" value="1"/>
</dbReference>
<dbReference type="InterPro" id="IPR014001">
    <property type="entry name" value="Helicase_ATP-bd"/>
</dbReference>
<reference evidence="13 14" key="1">
    <citation type="journal article" date="2019" name="Sci. Rep.">
        <title>Comparative genomics of chytrid fungi reveal insights into the obligate biotrophic and pathogenic lifestyle of Synchytrium endobioticum.</title>
        <authorList>
            <person name="van de Vossenberg B.T.L.H."/>
            <person name="Warris S."/>
            <person name="Nguyen H.D.T."/>
            <person name="van Gent-Pelzer M.P.E."/>
            <person name="Joly D.L."/>
            <person name="van de Geest H.C."/>
            <person name="Bonants P.J.M."/>
            <person name="Smith D.S."/>
            <person name="Levesque C.A."/>
            <person name="van der Lee T.A.J."/>
        </authorList>
    </citation>
    <scope>NUCLEOTIDE SEQUENCE [LARGE SCALE GENOMIC DNA]</scope>
    <source>
        <strain evidence="13 14">JEL517</strain>
    </source>
</reference>
<comment type="caution">
    <text evidence="13">The sequence shown here is derived from an EMBL/GenBank/DDBJ whole genome shotgun (WGS) entry which is preliminary data.</text>
</comment>
<dbReference type="Pfam" id="PF23271">
    <property type="entry name" value="HEAT_GCN1"/>
    <property type="match status" value="1"/>
</dbReference>
<dbReference type="InterPro" id="IPR016024">
    <property type="entry name" value="ARM-type_fold"/>
</dbReference>
<evidence type="ECO:0000259" key="12">
    <source>
        <dbReference type="PROSITE" id="PS51194"/>
    </source>
</evidence>
<dbReference type="FunFam" id="3.40.50.10810:FF:000042">
    <property type="entry name" value="SNF2 family helicase-like protein"/>
    <property type="match status" value="1"/>
</dbReference>
<dbReference type="InterPro" id="IPR057546">
    <property type="entry name" value="HEAT_GCN1"/>
</dbReference>
<evidence type="ECO:0000256" key="4">
    <source>
        <dbReference type="ARBA" id="ARBA00022801"/>
    </source>
</evidence>
<dbReference type="GO" id="GO:0004386">
    <property type="term" value="F:helicase activity"/>
    <property type="evidence" value="ECO:0007669"/>
    <property type="project" value="UniProtKB-KW"/>
</dbReference>
<dbReference type="InterPro" id="IPR044078">
    <property type="entry name" value="Mot1_ATP-bd"/>
</dbReference>
<evidence type="ECO:0008006" key="15">
    <source>
        <dbReference type="Google" id="ProtNLM"/>
    </source>
</evidence>
<evidence type="ECO:0000256" key="3">
    <source>
        <dbReference type="ARBA" id="ARBA00022741"/>
    </source>
</evidence>
<dbReference type="Proteomes" id="UP000319731">
    <property type="component" value="Unassembled WGS sequence"/>
</dbReference>
<dbReference type="InterPro" id="IPR001650">
    <property type="entry name" value="Helicase_C-like"/>
</dbReference>
<evidence type="ECO:0000256" key="9">
    <source>
        <dbReference type="PROSITE-ProRule" id="PRU00103"/>
    </source>
</evidence>
<dbReference type="PANTHER" id="PTHR36498">
    <property type="entry name" value="TATA-BINDING PROTEIN-ASSOCIATED FACTOR 172"/>
    <property type="match status" value="1"/>
</dbReference>
<keyword evidence="5" id="KW-0347">Helicase</keyword>
<evidence type="ECO:0000313" key="13">
    <source>
        <dbReference type="EMBL" id="TPX34202.1"/>
    </source>
</evidence>
<dbReference type="SMART" id="SM00490">
    <property type="entry name" value="HELICc"/>
    <property type="match status" value="1"/>
</dbReference>
<dbReference type="Gene3D" id="3.40.50.300">
    <property type="entry name" value="P-loop containing nucleotide triphosphate hydrolases"/>
    <property type="match status" value="1"/>
</dbReference>
<dbReference type="InterPro" id="IPR021133">
    <property type="entry name" value="HEAT_type_2"/>
</dbReference>
<dbReference type="EMBL" id="QEAO01000015">
    <property type="protein sequence ID" value="TPX34202.1"/>
    <property type="molecule type" value="Genomic_DNA"/>
</dbReference>
<dbReference type="InterPro" id="IPR000330">
    <property type="entry name" value="SNF2_N"/>
</dbReference>
<dbReference type="InterPro" id="IPR049730">
    <property type="entry name" value="SNF2/RAD54-like_C"/>
</dbReference>
<organism evidence="13 14">
    <name type="scientific">Synchytrium microbalum</name>
    <dbReference type="NCBI Taxonomy" id="1806994"/>
    <lineage>
        <taxon>Eukaryota</taxon>
        <taxon>Fungi</taxon>
        <taxon>Fungi incertae sedis</taxon>
        <taxon>Chytridiomycota</taxon>
        <taxon>Chytridiomycota incertae sedis</taxon>
        <taxon>Chytridiomycetes</taxon>
        <taxon>Synchytriales</taxon>
        <taxon>Synchytriaceae</taxon>
        <taxon>Synchytrium</taxon>
    </lineage>
</organism>
<feature type="repeat" description="HEAT" evidence="9">
    <location>
        <begin position="1131"/>
        <end position="1168"/>
    </location>
</feature>
<dbReference type="CDD" id="cd18793">
    <property type="entry name" value="SF2_C_SNF"/>
    <property type="match status" value="1"/>
</dbReference>
<dbReference type="GO" id="GO:0003677">
    <property type="term" value="F:DNA binding"/>
    <property type="evidence" value="ECO:0007669"/>
    <property type="project" value="UniProtKB-KW"/>
</dbReference>
<dbReference type="Pfam" id="PF00176">
    <property type="entry name" value="SNF2-rel_dom"/>
    <property type="match status" value="1"/>
</dbReference>
<dbReference type="Gene3D" id="3.40.50.10810">
    <property type="entry name" value="Tandem AAA-ATPase domain"/>
    <property type="match status" value="1"/>
</dbReference>
<name>A0A507C3G1_9FUNG</name>
<feature type="region of interest" description="Disordered" evidence="10">
    <location>
        <begin position="220"/>
        <end position="271"/>
    </location>
</feature>
<dbReference type="InterPro" id="IPR044972">
    <property type="entry name" value="Mot1"/>
</dbReference>
<keyword evidence="6" id="KW-0067">ATP-binding</keyword>
<dbReference type="OrthoDB" id="10252227at2759"/>
<dbReference type="GO" id="GO:0017025">
    <property type="term" value="F:TBP-class protein binding"/>
    <property type="evidence" value="ECO:0007669"/>
    <property type="project" value="InterPro"/>
</dbReference>
<accession>A0A507C3G1</accession>
<protein>
    <recommendedName>
        <fullName evidence="15">TATA-binding protein-associated factor</fullName>
    </recommendedName>
</protein>
<dbReference type="SMART" id="SM00487">
    <property type="entry name" value="DEXDc"/>
    <property type="match status" value="1"/>
</dbReference>
<evidence type="ECO:0000313" key="14">
    <source>
        <dbReference type="Proteomes" id="UP000319731"/>
    </source>
</evidence>
<evidence type="ECO:0000256" key="1">
    <source>
        <dbReference type="ARBA" id="ARBA00004123"/>
    </source>
</evidence>
<dbReference type="CDD" id="cd17999">
    <property type="entry name" value="DEXHc_Mot1"/>
    <property type="match status" value="1"/>
</dbReference>
<keyword evidence="3" id="KW-0547">Nucleotide-binding</keyword>
<evidence type="ECO:0000256" key="8">
    <source>
        <dbReference type="ARBA" id="ARBA00023242"/>
    </source>
</evidence>
<dbReference type="Pfam" id="PF00271">
    <property type="entry name" value="Helicase_C"/>
    <property type="match status" value="1"/>
</dbReference>
<feature type="domain" description="Helicase C-terminal" evidence="12">
    <location>
        <begin position="1636"/>
        <end position="1808"/>
    </location>
</feature>
<evidence type="ECO:0000256" key="6">
    <source>
        <dbReference type="ARBA" id="ARBA00022840"/>
    </source>
</evidence>
<feature type="domain" description="Helicase ATP-binding" evidence="11">
    <location>
        <begin position="1304"/>
        <end position="1477"/>
    </location>
</feature>
<dbReference type="RefSeq" id="XP_031024999.1">
    <property type="nucleotide sequence ID" value="XM_031169031.1"/>
</dbReference>
<sequence>MATRLERLISLLDVGSTPVVRATAAQQIGDIQRQHPEDLYNLLARVLVHLRSSSWETRVAASQAIHAIARNVPSWEPPEVIQPQTNTTSDDDSYDDFLKFETVDLDIVIRNGATLVSSAGSEFDRDEEALGNMDPKERIALQKRQLMDKLGLGAGFMDVDLFDETDIGGRSAVRKGMNPKEMLQASVKAQPKDSLADVDTSTLSKRELLALKRKAKVEAKTGSKRKVTATDLVGSSSSANKKRSEINRNGPSHQVRVKGEDYDDNTDNNDGSKVIIAHKPPKEETDEDIATFSQVFSSGDEWPFEGVCEQLFLDVFDNAWEIRHGAAMALRDIIKISGAGAGMIIGVDKHQNQKRHLRWLEDASIRLLCVLALDKFADFVGELVVLPIVETVAQTLAALVQLCQPDLAIKIVERGLIVLADGSTSVPADGKALSSDYEMKKWQVRHAGLIGLKYLMAVRQDLVGDLLIDKSTNSQSRVFRAILKGLRDQEDDVRAVSSSTLLPIATTLFQLLPPAIIYQNIVLSLWDSLTHLDDIAAATAPIMALLARLLSENAVMDVMQESTTTNLSVVTPRLYPFFRHNIASVRIAVLNTLSTLAQTPEKGVGRGDASWISIDLMRLVFQNFVLETHSEVVELSYGVWRQLIVCLKNHHLLVKILMPLVPTLLSIAMSPIGTAYDLRLLLLPKEDMNRQRPGIVSDQDKAIAMQDLTVARYSDILYGKIKALKALGNVIDALACDVPESHLLLQEHLPAYASSGMAAHRIYTCIMVEEWASLYHSRQATRVGESTIPVASNLHQILSQHLAVADSGQQVLYTEVMTLLEGVWSACASIGAGSRLLPPLPPLPNRPPLATPSPLGPIFTTLVAAQYLEQASRQPLNPAQMAALAPRLANAKQLIEACQSQTSVIDTRVLACAAAAVLVVSALPSKVNPIVRSLMSSVKTEAEELLQQQSGCAVANLISSCLGNSKSANVADRVLKNLLLMVAVGLDVGLLSQVDEIISLMVLESQAAVADSKKKIKKKNADMPIDGVTSNIVNDATVESLGDTAESLSRRGAEYGLRAMCNVFGANLFDALPRIWDTMAQPFATANTSIDAIARLGNDEEYAKDVFRAIRTMGVLIPYIHSELRGRLSTLLPSIVQTLRSPLAKVRHAAATCLSAVASVMPPVAMRTVVDGVLPLFGEAQHVSSRQGAVECVFFLIDKLEINLLPYITFLIVPTLGRMSDQDAGVRHLASQSFAQLVRLIPLEAGVPDPEGFPQDMILQRNQERRFVAQLVGAEKVEEYQFPDGLVIKADLRPYQREGVSWLAFLSRFGLHGILCDDMGLGKTLQTICAIASEHFTRRQRYSKTGLPADAHLSSLVVCPPTLTAHWFYEIQQFADSLKPILYVGSSSERARLRGQLQQHDIVITSYEVLRNDIEDLSSIWWNYCVLDEGHIIRNSKAKLTQAVKRVRAQHRLILSGTPIQNRVLELWSLFDFLMPGFLGSERRFNEVFSKPIQSSRDAKSTSREQEAGALALASLHRQVLPFLLRRMKEDVLHDLPPKIIQDYYCELSPIQKMLYEEFSGTQARVDAESDLTDDATKTGSKGQHVFQALQYLRKLCDHPALVLSPEHPKYNLVMSKLQQEGSQLREVKHAPKLESLRQILLECGIGASSPTTESNAASNDTEAVAPHRALIFCQLKAMLDLIEEDVLRKLMPTVTYLRMDGSVEASKRHEIVTRFNKDPSIDLLLLTTHVGGLGLNLTGADTVIFVEHDWNPMKDLQAMDRAHRIGQKRVVNVYRLITRGTLEEKIMGLQKFKLNIASSVVNEENVGIRSIGEGEQVLDLFKVDSGDGGSGAGGKGKGTTTSKEVLENLQELWKESDYDDLDVGSFLKGLK</sequence>
<comment type="subcellular location">
    <subcellularLocation>
        <location evidence="1">Nucleus</location>
    </subcellularLocation>
</comment>
<dbReference type="PROSITE" id="PS50077">
    <property type="entry name" value="HEAT_REPEAT"/>
    <property type="match status" value="1"/>
</dbReference>
<dbReference type="STRING" id="1806994.A0A507C3G1"/>
<evidence type="ECO:0000256" key="5">
    <source>
        <dbReference type="ARBA" id="ARBA00022806"/>
    </source>
</evidence>
<proteinExistence type="predicted"/>
<dbReference type="SUPFAM" id="SSF48371">
    <property type="entry name" value="ARM repeat"/>
    <property type="match status" value="1"/>
</dbReference>
<dbReference type="InterPro" id="IPR022707">
    <property type="entry name" value="Mot1_central_dom"/>
</dbReference>
<dbReference type="PROSITE" id="PS51194">
    <property type="entry name" value="HELICASE_CTER"/>
    <property type="match status" value="1"/>
</dbReference>
<dbReference type="GO" id="GO:0005634">
    <property type="term" value="C:nucleus"/>
    <property type="evidence" value="ECO:0007669"/>
    <property type="project" value="UniProtKB-SubCell"/>
</dbReference>
<dbReference type="PANTHER" id="PTHR36498:SF1">
    <property type="entry name" value="TATA-BINDING PROTEIN-ASSOCIATED FACTOR 172"/>
    <property type="match status" value="1"/>
</dbReference>
<keyword evidence="7" id="KW-0238">DNA-binding</keyword>
<keyword evidence="8" id="KW-0539">Nucleus</keyword>
<evidence type="ECO:0000256" key="2">
    <source>
        <dbReference type="ARBA" id="ARBA00022737"/>
    </source>
</evidence>
<dbReference type="GeneID" id="42004328"/>
<dbReference type="GO" id="GO:0005524">
    <property type="term" value="F:ATP binding"/>
    <property type="evidence" value="ECO:0007669"/>
    <property type="project" value="UniProtKB-KW"/>
</dbReference>
<dbReference type="SUPFAM" id="SSF52540">
    <property type="entry name" value="P-loop containing nucleoside triphosphate hydrolases"/>
    <property type="match status" value="2"/>
</dbReference>
<dbReference type="InterPro" id="IPR027417">
    <property type="entry name" value="P-loop_NTPase"/>
</dbReference>
<dbReference type="PROSITE" id="PS51192">
    <property type="entry name" value="HELICASE_ATP_BIND_1"/>
    <property type="match status" value="1"/>
</dbReference>